<feature type="compositionally biased region" description="Polar residues" evidence="1">
    <location>
        <begin position="13"/>
        <end position="46"/>
    </location>
</feature>
<feature type="region of interest" description="Disordered" evidence="1">
    <location>
        <begin position="1"/>
        <end position="46"/>
    </location>
</feature>
<feature type="compositionally biased region" description="Basic residues" evidence="1">
    <location>
        <begin position="1"/>
        <end position="12"/>
    </location>
</feature>
<keyword evidence="3" id="KW-1185">Reference proteome</keyword>
<evidence type="ECO:0000256" key="1">
    <source>
        <dbReference type="SAM" id="MobiDB-lite"/>
    </source>
</evidence>
<reference evidence="2" key="1">
    <citation type="submission" date="2023-01" db="EMBL/GenBank/DDBJ databases">
        <title>Genome assembly of the deep-sea coral Lophelia pertusa.</title>
        <authorList>
            <person name="Herrera S."/>
            <person name="Cordes E."/>
        </authorList>
    </citation>
    <scope>NUCLEOTIDE SEQUENCE</scope>
    <source>
        <strain evidence="2">USNM1676648</strain>
        <tissue evidence="2">Polyp</tissue>
    </source>
</reference>
<feature type="compositionally biased region" description="Basic and acidic residues" evidence="1">
    <location>
        <begin position="95"/>
        <end position="107"/>
    </location>
</feature>
<organism evidence="2 3">
    <name type="scientific">Desmophyllum pertusum</name>
    <dbReference type="NCBI Taxonomy" id="174260"/>
    <lineage>
        <taxon>Eukaryota</taxon>
        <taxon>Metazoa</taxon>
        <taxon>Cnidaria</taxon>
        <taxon>Anthozoa</taxon>
        <taxon>Hexacorallia</taxon>
        <taxon>Scleractinia</taxon>
        <taxon>Caryophylliina</taxon>
        <taxon>Caryophylliidae</taxon>
        <taxon>Desmophyllum</taxon>
    </lineage>
</organism>
<dbReference type="Proteomes" id="UP001163046">
    <property type="component" value="Unassembled WGS sequence"/>
</dbReference>
<name>A0A9W9ZLB8_9CNID</name>
<evidence type="ECO:0000313" key="3">
    <source>
        <dbReference type="Proteomes" id="UP001163046"/>
    </source>
</evidence>
<comment type="caution">
    <text evidence="2">The sequence shown here is derived from an EMBL/GenBank/DDBJ whole genome shotgun (WGS) entry which is preliminary data.</text>
</comment>
<sequence>MGSAVIHKRKAYHSSSEGSTCSNNDTSPDQSNHRGVNAHPTSTFGSGSGYLSKNELILKYTEGKPLVRGQQRVTSILPGTLPQLGADRHHGHVGQGDDHGTKDGKKFSDQLPQLLNQQNILKSSSSKQRSSSCVLIVCNNKIIHLDSLKKTNRRERAFLFDCAEGLLRRRTTLRIDRDETSLFYGDNRAGCDILNVVEGPRAVHHGETRAKTRPKNGDIRPEYKHSHARTHENKSVHWISGISTAAKEGCMSSNVHTLAMSLRFYDKATLQHDIFTLFSKGKFVIT</sequence>
<accession>A0A9W9ZLB8</accession>
<feature type="region of interest" description="Disordered" evidence="1">
    <location>
        <begin position="204"/>
        <end position="227"/>
    </location>
</feature>
<proteinExistence type="predicted"/>
<dbReference type="OrthoDB" id="10286676at2759"/>
<gene>
    <name evidence="2" type="ORF">OS493_030946</name>
</gene>
<protein>
    <submittedName>
        <fullName evidence="2">Uncharacterized protein</fullName>
    </submittedName>
</protein>
<dbReference type="EMBL" id="MU825907">
    <property type="protein sequence ID" value="KAJ7383059.1"/>
    <property type="molecule type" value="Genomic_DNA"/>
</dbReference>
<feature type="region of interest" description="Disordered" evidence="1">
    <location>
        <begin position="80"/>
        <end position="107"/>
    </location>
</feature>
<dbReference type="AlphaFoldDB" id="A0A9W9ZLB8"/>
<evidence type="ECO:0000313" key="2">
    <source>
        <dbReference type="EMBL" id="KAJ7383059.1"/>
    </source>
</evidence>